<keyword evidence="3" id="KW-1185">Reference proteome</keyword>
<proteinExistence type="predicted"/>
<keyword evidence="1" id="KW-0812">Transmembrane</keyword>
<dbReference type="EMBL" id="CP029487">
    <property type="protein sequence ID" value="QCT69779.1"/>
    <property type="molecule type" value="Genomic_DNA"/>
</dbReference>
<evidence type="ECO:0000313" key="3">
    <source>
        <dbReference type="Proteomes" id="UP000218387"/>
    </source>
</evidence>
<dbReference type="KEGG" id="emt:CPZ25_000165"/>
<evidence type="ECO:0000256" key="1">
    <source>
        <dbReference type="SAM" id="Phobius"/>
    </source>
</evidence>
<feature type="transmembrane region" description="Helical" evidence="1">
    <location>
        <begin position="12"/>
        <end position="32"/>
    </location>
</feature>
<dbReference type="RefSeq" id="WP_058695188.1">
    <property type="nucleotide sequence ID" value="NZ_CP029487.1"/>
</dbReference>
<name>A0A4P9C384_EUBML</name>
<feature type="transmembrane region" description="Helical" evidence="1">
    <location>
        <begin position="92"/>
        <end position="111"/>
    </location>
</feature>
<dbReference type="AlphaFoldDB" id="A0A4P9C384"/>
<reference evidence="2 3" key="1">
    <citation type="submission" date="2018-05" db="EMBL/GenBank/DDBJ databases">
        <title>Genome comparison of Eubacterium sp.</title>
        <authorList>
            <person name="Feng Y."/>
            <person name="Sanchez-Andrea I."/>
            <person name="Stams A.J.M."/>
            <person name="De Vos W.M."/>
        </authorList>
    </citation>
    <scope>NUCLEOTIDE SEQUENCE [LARGE SCALE GENOMIC DNA]</scope>
    <source>
        <strain evidence="2 3">YI</strain>
    </source>
</reference>
<keyword evidence="1" id="KW-0472">Membrane</keyword>
<organism evidence="2 3">
    <name type="scientific">Eubacterium maltosivorans</name>
    <dbReference type="NCBI Taxonomy" id="2041044"/>
    <lineage>
        <taxon>Bacteria</taxon>
        <taxon>Bacillati</taxon>
        <taxon>Bacillota</taxon>
        <taxon>Clostridia</taxon>
        <taxon>Eubacteriales</taxon>
        <taxon>Eubacteriaceae</taxon>
        <taxon>Eubacterium</taxon>
    </lineage>
</organism>
<evidence type="ECO:0000313" key="2">
    <source>
        <dbReference type="EMBL" id="QCT69779.1"/>
    </source>
</evidence>
<sequence length="147" mass="16852">MKKIIPRVDKLTLLVLAGAVWFIAGFNIMRIGTPDMIANWQSPVLPLLFSVVVFGLFFKFVFYKMVVKHSARIMNYGDEKIPFYRFFDKKSYLIMIFMITFGVTLRMSHLIPPLYLGTFYTGLGASLIGAGIFFFIQYRRNAVAVNA</sequence>
<feature type="transmembrane region" description="Helical" evidence="1">
    <location>
        <begin position="44"/>
        <end position="62"/>
    </location>
</feature>
<feature type="transmembrane region" description="Helical" evidence="1">
    <location>
        <begin position="117"/>
        <end position="136"/>
    </location>
</feature>
<dbReference type="Proteomes" id="UP000218387">
    <property type="component" value="Chromosome"/>
</dbReference>
<keyword evidence="1" id="KW-1133">Transmembrane helix</keyword>
<protein>
    <submittedName>
        <fullName evidence="2">Uncharacterized protein</fullName>
    </submittedName>
</protein>
<accession>A0A4P9C384</accession>
<gene>
    <name evidence="2" type="ORF">CPZ25_000165</name>
</gene>